<feature type="domain" description="Glycosyltransferase subfamily 4-like N-terminal" evidence="3">
    <location>
        <begin position="16"/>
        <end position="178"/>
    </location>
</feature>
<dbReference type="PANTHER" id="PTHR46401:SF2">
    <property type="entry name" value="GLYCOSYLTRANSFERASE WBBK-RELATED"/>
    <property type="match status" value="1"/>
</dbReference>
<evidence type="ECO:0000313" key="5">
    <source>
        <dbReference type="Proteomes" id="UP000192418"/>
    </source>
</evidence>
<dbReference type="EMBL" id="FWXY01000009">
    <property type="protein sequence ID" value="SMC76624.1"/>
    <property type="molecule type" value="Genomic_DNA"/>
</dbReference>
<feature type="domain" description="Glycosyl transferase family 1" evidence="2">
    <location>
        <begin position="195"/>
        <end position="354"/>
    </location>
</feature>
<dbReference type="STRING" id="1121400.SAMN02746065_109152"/>
<protein>
    <submittedName>
        <fullName evidence="4">Alpha-1,3-rhamnosyl/mannosyltransferase</fullName>
    </submittedName>
</protein>
<organism evidence="4 5">
    <name type="scientific">Desulfocicer vacuolatum DSM 3385</name>
    <dbReference type="NCBI Taxonomy" id="1121400"/>
    <lineage>
        <taxon>Bacteria</taxon>
        <taxon>Pseudomonadati</taxon>
        <taxon>Thermodesulfobacteriota</taxon>
        <taxon>Desulfobacteria</taxon>
        <taxon>Desulfobacterales</taxon>
        <taxon>Desulfobacteraceae</taxon>
        <taxon>Desulfocicer</taxon>
    </lineage>
</organism>
<evidence type="ECO:0000256" key="1">
    <source>
        <dbReference type="ARBA" id="ARBA00022679"/>
    </source>
</evidence>
<evidence type="ECO:0000259" key="2">
    <source>
        <dbReference type="Pfam" id="PF00534"/>
    </source>
</evidence>
<keyword evidence="4" id="KW-0328">Glycosyltransferase</keyword>
<dbReference type="RefSeq" id="WP_232367116.1">
    <property type="nucleotide sequence ID" value="NZ_FWXY01000009.1"/>
</dbReference>
<dbReference type="Pfam" id="PF13439">
    <property type="entry name" value="Glyco_transf_4"/>
    <property type="match status" value="1"/>
</dbReference>
<dbReference type="Pfam" id="PF00534">
    <property type="entry name" value="Glycos_transf_1"/>
    <property type="match status" value="1"/>
</dbReference>
<evidence type="ECO:0000313" key="4">
    <source>
        <dbReference type="EMBL" id="SMC76624.1"/>
    </source>
</evidence>
<dbReference type="Gene3D" id="3.40.50.2000">
    <property type="entry name" value="Glycogen Phosphorylase B"/>
    <property type="match status" value="2"/>
</dbReference>
<name>A0A1W2BV59_9BACT</name>
<dbReference type="Proteomes" id="UP000192418">
    <property type="component" value="Unassembled WGS sequence"/>
</dbReference>
<proteinExistence type="predicted"/>
<dbReference type="AlphaFoldDB" id="A0A1W2BV59"/>
<keyword evidence="5" id="KW-1185">Reference proteome</keyword>
<sequence>MKILINAIPMTGLLTGIARYLRNLYGAMDRINETRISYFNGKTSLPSMPPLADPGTWQQSTKTIRAFPDPIVFGMRAAHWLKYEHSLNKLCKKKPFQLYHETAFTPAKISKIPTIFSIYDLSLRRHSKTHPRERVWLFEHFIKTRLRYASHILTISEFIRQEIIEELNVPASQVSAIHLAPDPLFSKCSPEETARIQSKYDLPSTYLLFVSSLEPRKNIDLLIDAMEKADTDIPLVLVGWQGWGEKHWLDKLNKINMKNRVYLIGHVPDNDLKVIYNSAQSLVYPSLYEGFGLPILEAMACGCPVICSNTASMPEVAGNAAIFIDPSSSDDLAQAIETMTYNTKLRKSLVTRGTTRAKEFNWEKTATKTLDVFKMVKL</sequence>
<dbReference type="InterPro" id="IPR001296">
    <property type="entry name" value="Glyco_trans_1"/>
</dbReference>
<dbReference type="PANTHER" id="PTHR46401">
    <property type="entry name" value="GLYCOSYLTRANSFERASE WBBK-RELATED"/>
    <property type="match status" value="1"/>
</dbReference>
<accession>A0A1W2BV59</accession>
<dbReference type="InterPro" id="IPR028098">
    <property type="entry name" value="Glyco_trans_4-like_N"/>
</dbReference>
<dbReference type="FunFam" id="3.40.50.2000:FF:000119">
    <property type="entry name" value="Glycosyl transferase group 1"/>
    <property type="match status" value="1"/>
</dbReference>
<evidence type="ECO:0000259" key="3">
    <source>
        <dbReference type="Pfam" id="PF13439"/>
    </source>
</evidence>
<dbReference type="GO" id="GO:0016757">
    <property type="term" value="F:glycosyltransferase activity"/>
    <property type="evidence" value="ECO:0007669"/>
    <property type="project" value="UniProtKB-KW"/>
</dbReference>
<gene>
    <name evidence="4" type="ORF">SAMN02746065_109152</name>
</gene>
<dbReference type="SUPFAM" id="SSF53756">
    <property type="entry name" value="UDP-Glycosyltransferase/glycogen phosphorylase"/>
    <property type="match status" value="1"/>
</dbReference>
<reference evidence="4 5" key="1">
    <citation type="submission" date="2017-04" db="EMBL/GenBank/DDBJ databases">
        <authorList>
            <person name="Afonso C.L."/>
            <person name="Miller P.J."/>
            <person name="Scott M.A."/>
            <person name="Spackman E."/>
            <person name="Goraichik I."/>
            <person name="Dimitrov K.M."/>
            <person name="Suarez D.L."/>
            <person name="Swayne D.E."/>
        </authorList>
    </citation>
    <scope>NUCLEOTIDE SEQUENCE [LARGE SCALE GENOMIC DNA]</scope>
    <source>
        <strain evidence="4 5">DSM 3385</strain>
    </source>
</reference>
<dbReference type="CDD" id="cd03809">
    <property type="entry name" value="GT4_MtfB-like"/>
    <property type="match status" value="1"/>
</dbReference>
<keyword evidence="1 4" id="KW-0808">Transferase</keyword>